<sequence>MIAPSLLAIDPPSLAQRSIVPRGPLQNEPHRSHPTSGVRPHSPCDSTQTVICVLAKGPDQCNASESSSEFGQQMIACILLLVVTSPRAAKGTPTAFKASFQSLRETT</sequence>
<name>A0A3S4ZZU9_9PLAT</name>
<feature type="region of interest" description="Disordered" evidence="1">
    <location>
        <begin position="17"/>
        <end position="44"/>
    </location>
</feature>
<evidence type="ECO:0000313" key="2">
    <source>
        <dbReference type="EMBL" id="VEL23926.1"/>
    </source>
</evidence>
<evidence type="ECO:0000256" key="1">
    <source>
        <dbReference type="SAM" id="MobiDB-lite"/>
    </source>
</evidence>
<proteinExistence type="predicted"/>
<dbReference type="EMBL" id="CAAALY010064834">
    <property type="protein sequence ID" value="VEL23926.1"/>
    <property type="molecule type" value="Genomic_DNA"/>
</dbReference>
<reference evidence="2" key="1">
    <citation type="submission" date="2018-11" db="EMBL/GenBank/DDBJ databases">
        <authorList>
            <consortium name="Pathogen Informatics"/>
        </authorList>
    </citation>
    <scope>NUCLEOTIDE SEQUENCE</scope>
</reference>
<evidence type="ECO:0000313" key="3">
    <source>
        <dbReference type="Proteomes" id="UP000784294"/>
    </source>
</evidence>
<dbReference type="Proteomes" id="UP000784294">
    <property type="component" value="Unassembled WGS sequence"/>
</dbReference>
<comment type="caution">
    <text evidence="2">The sequence shown here is derived from an EMBL/GenBank/DDBJ whole genome shotgun (WGS) entry which is preliminary data.</text>
</comment>
<keyword evidence="3" id="KW-1185">Reference proteome</keyword>
<protein>
    <submittedName>
        <fullName evidence="2">Uncharacterized protein</fullName>
    </submittedName>
</protein>
<accession>A0A3S4ZZU9</accession>
<dbReference type="AlphaFoldDB" id="A0A3S4ZZU9"/>
<gene>
    <name evidence="2" type="ORF">PXEA_LOCUS17366</name>
</gene>
<organism evidence="2 3">
    <name type="scientific">Protopolystoma xenopodis</name>
    <dbReference type="NCBI Taxonomy" id="117903"/>
    <lineage>
        <taxon>Eukaryota</taxon>
        <taxon>Metazoa</taxon>
        <taxon>Spiralia</taxon>
        <taxon>Lophotrochozoa</taxon>
        <taxon>Platyhelminthes</taxon>
        <taxon>Monogenea</taxon>
        <taxon>Polyopisthocotylea</taxon>
        <taxon>Polystomatidea</taxon>
        <taxon>Polystomatidae</taxon>
        <taxon>Protopolystoma</taxon>
    </lineage>
</organism>